<comment type="caution">
    <text evidence="1">The sequence shown here is derived from an EMBL/GenBank/DDBJ whole genome shotgun (WGS) entry which is preliminary data.</text>
</comment>
<sequence length="207" mass="23561">MKKVGLTLGIILLFTTTVASLAYFSSKESKKNKFTIGSISTEINENFDKDSAKDVSRNEEIKKVVSIKNTGKNPVIVRVIINPQWDEEKDENGKVTKLTTSASNQVQLNFSNTWKEDWIKDNDGYYYYNKILNPGESTSDLLKSISLKNNISQEDIESFKNRNFSVNVSSEAIQVNKEALRKEWNINNTISDKTMDKLDEIIDGYVK</sequence>
<dbReference type="Proteomes" id="UP001299068">
    <property type="component" value="Unassembled WGS sequence"/>
</dbReference>
<organism evidence="1 2">
    <name type="scientific">Clostridium sardiniense</name>
    <name type="common">Clostridium absonum</name>
    <dbReference type="NCBI Taxonomy" id="29369"/>
    <lineage>
        <taxon>Bacteria</taxon>
        <taxon>Bacillati</taxon>
        <taxon>Bacillota</taxon>
        <taxon>Clostridia</taxon>
        <taxon>Eubacteriales</taxon>
        <taxon>Clostridiaceae</taxon>
        <taxon>Clostridium</taxon>
    </lineage>
</organism>
<dbReference type="InterPro" id="IPR024008">
    <property type="entry name" value="BsaA"/>
</dbReference>
<dbReference type="NCBIfam" id="TIGR04090">
    <property type="entry name" value="exp_by_SipW_IV"/>
    <property type="match status" value="1"/>
</dbReference>
<evidence type="ECO:0000313" key="1">
    <source>
        <dbReference type="EMBL" id="MBY0757280.1"/>
    </source>
</evidence>
<keyword evidence="2" id="KW-1185">Reference proteome</keyword>
<dbReference type="RefSeq" id="WP_204593943.1">
    <property type="nucleotide sequence ID" value="NZ_JAFBDA010000003.1"/>
</dbReference>
<reference evidence="1 2" key="1">
    <citation type="journal article" date="2021" name="Cell Host Microbe">
        <title>in vivo commensal control of Clostridioides difficile virulence.</title>
        <authorList>
            <person name="Girinathan B.P."/>
            <person name="Dibenedetto N."/>
            <person name="Worley J.N."/>
            <person name="Peltier J."/>
            <person name="Arrieta-Ortiz M.L."/>
            <person name="Rupa Christinal Immanuel S."/>
            <person name="Lavin R."/>
            <person name="Delaney M.L."/>
            <person name="Cummins C."/>
            <person name="Hoffmann M."/>
            <person name="Luo Y."/>
            <person name="Gonzalez-Escalona N."/>
            <person name="Allard M."/>
            <person name="Onderdonk A.B."/>
            <person name="Gerber G.K."/>
            <person name="Sonenshein A.L."/>
            <person name="Baliga N."/>
            <person name="Dupuy B."/>
            <person name="Bry L."/>
        </authorList>
    </citation>
    <scope>NUCLEOTIDE SEQUENCE [LARGE SCALE GENOMIC DNA]</scope>
    <source>
        <strain evidence="1 2">DSM 599</strain>
    </source>
</reference>
<dbReference type="EMBL" id="JAIKTU010000020">
    <property type="protein sequence ID" value="MBY0757280.1"/>
    <property type="molecule type" value="Genomic_DNA"/>
</dbReference>
<evidence type="ECO:0000313" key="2">
    <source>
        <dbReference type="Proteomes" id="UP001299068"/>
    </source>
</evidence>
<accession>A0ABS7L2H9</accession>
<name>A0ABS7L2H9_CLOSR</name>
<gene>
    <name evidence="1" type="ORF">K5V21_17755</name>
</gene>
<dbReference type="NCBIfam" id="TIGR04088">
    <property type="entry name" value="cognate_SipW"/>
    <property type="match status" value="1"/>
</dbReference>
<dbReference type="InterPro" id="IPR023833">
    <property type="entry name" value="Signal_pept_SipW-depend-type"/>
</dbReference>
<proteinExistence type="predicted"/>
<protein>
    <submittedName>
        <fullName evidence="1">BsaA family SipW-dependent biofilm matrix protein</fullName>
    </submittedName>
</protein>